<evidence type="ECO:0000256" key="4">
    <source>
        <dbReference type="ARBA" id="ARBA00023163"/>
    </source>
</evidence>
<gene>
    <name evidence="8" type="ORF">UFOPK1788_00816</name>
</gene>
<evidence type="ECO:0000256" key="5">
    <source>
        <dbReference type="SAM" id="MobiDB-lite"/>
    </source>
</evidence>
<keyword evidence="3" id="KW-0805">Transcription regulation</keyword>
<dbReference type="AlphaFoldDB" id="A0A6J6GB91"/>
<dbReference type="SUPFAM" id="SSF50104">
    <property type="entry name" value="Translation proteins SH3-like domain"/>
    <property type="match status" value="1"/>
</dbReference>
<dbReference type="InterPro" id="IPR043425">
    <property type="entry name" value="NusG-like"/>
</dbReference>
<dbReference type="PRINTS" id="PR00338">
    <property type="entry name" value="NUSGTNSCPFCT"/>
</dbReference>
<dbReference type="InterPro" id="IPR014722">
    <property type="entry name" value="Rib_uL2_dom2"/>
</dbReference>
<dbReference type="SMART" id="SM00739">
    <property type="entry name" value="KOW"/>
    <property type="match status" value="1"/>
</dbReference>
<evidence type="ECO:0000259" key="6">
    <source>
        <dbReference type="SMART" id="SM00738"/>
    </source>
</evidence>
<dbReference type="HAMAP" id="MF_00948">
    <property type="entry name" value="NusG"/>
    <property type="match status" value="1"/>
</dbReference>
<dbReference type="PANTHER" id="PTHR30265">
    <property type="entry name" value="RHO-INTERACTING TRANSCRIPTION TERMINATION FACTOR NUSG"/>
    <property type="match status" value="1"/>
</dbReference>
<dbReference type="PANTHER" id="PTHR30265:SF2">
    <property type="entry name" value="TRANSCRIPTION TERMINATION_ANTITERMINATION PROTEIN NUSG"/>
    <property type="match status" value="1"/>
</dbReference>
<evidence type="ECO:0000313" key="8">
    <source>
        <dbReference type="EMBL" id="CAB4596424.1"/>
    </source>
</evidence>
<sequence length="311" mass="33642">MTENNFEDIDLATAAEQSSEEDEAQEGNTLQADEESSTSAEELAMHVVDDDETNLDEALAALGDAVDPEADAIVDDALDIDSADEAHAAADATHDEDVVATTPAPVADEEDPYAGFKKELRRKSGKWFVVHSYAGYEKKVKTNIENRVLSMNMQDSIFEVQVPLEDVVEIKNGQRKLVTRVRVPSYVLVRMDLNEDSWSTVRHTPGVTGFVGNAHNPIPLNFDESFDMLKTTADIEGARAAGGLKPGGGSTAKITTDYEIGETVGIKEGAFAGLQGTISEINIETGKLSILINVFGRDTAVDFTFGQVEKQ</sequence>
<accession>A0A6J6GB91</accession>
<organism evidence="8">
    <name type="scientific">freshwater metagenome</name>
    <dbReference type="NCBI Taxonomy" id="449393"/>
    <lineage>
        <taxon>unclassified sequences</taxon>
        <taxon>metagenomes</taxon>
        <taxon>ecological metagenomes</taxon>
    </lineage>
</organism>
<dbReference type="InterPro" id="IPR006645">
    <property type="entry name" value="NGN-like_dom"/>
</dbReference>
<dbReference type="SMART" id="SM00738">
    <property type="entry name" value="NGN"/>
    <property type="match status" value="1"/>
</dbReference>
<reference evidence="8" key="1">
    <citation type="submission" date="2020-05" db="EMBL/GenBank/DDBJ databases">
        <authorList>
            <person name="Chiriac C."/>
            <person name="Salcher M."/>
            <person name="Ghai R."/>
            <person name="Kavagutti S V."/>
        </authorList>
    </citation>
    <scope>NUCLEOTIDE SEQUENCE</scope>
</reference>
<evidence type="ECO:0000256" key="1">
    <source>
        <dbReference type="ARBA" id="ARBA00022472"/>
    </source>
</evidence>
<dbReference type="CDD" id="cd06091">
    <property type="entry name" value="KOW_NusG"/>
    <property type="match status" value="1"/>
</dbReference>
<dbReference type="GO" id="GO:0006353">
    <property type="term" value="P:DNA-templated transcription termination"/>
    <property type="evidence" value="ECO:0007669"/>
    <property type="project" value="UniProtKB-KW"/>
</dbReference>
<protein>
    <submittedName>
        <fullName evidence="8">Unannotated protein</fullName>
    </submittedName>
</protein>
<feature type="compositionally biased region" description="Acidic residues" evidence="5">
    <location>
        <begin position="1"/>
        <end position="10"/>
    </location>
</feature>
<dbReference type="CDD" id="cd09891">
    <property type="entry name" value="NGN_Bact_1"/>
    <property type="match status" value="1"/>
</dbReference>
<evidence type="ECO:0000256" key="3">
    <source>
        <dbReference type="ARBA" id="ARBA00023015"/>
    </source>
</evidence>
<dbReference type="SUPFAM" id="SSF82679">
    <property type="entry name" value="N-utilization substance G protein NusG, N-terminal domain"/>
    <property type="match status" value="1"/>
</dbReference>
<proteinExistence type="inferred from homology"/>
<dbReference type="InterPro" id="IPR036735">
    <property type="entry name" value="NGN_dom_sf"/>
</dbReference>
<dbReference type="InterPro" id="IPR047050">
    <property type="entry name" value="NGN"/>
</dbReference>
<dbReference type="Gene3D" id="2.30.30.30">
    <property type="match status" value="1"/>
</dbReference>
<name>A0A6J6GB91_9ZZZZ</name>
<evidence type="ECO:0000259" key="7">
    <source>
        <dbReference type="SMART" id="SM00739"/>
    </source>
</evidence>
<dbReference type="Pfam" id="PF02357">
    <property type="entry name" value="NusG"/>
    <property type="match status" value="1"/>
</dbReference>
<feature type="domain" description="KOW" evidence="7">
    <location>
        <begin position="257"/>
        <end position="284"/>
    </location>
</feature>
<keyword evidence="1" id="KW-0806">Transcription termination</keyword>
<dbReference type="GO" id="GO:0032784">
    <property type="term" value="P:regulation of DNA-templated transcription elongation"/>
    <property type="evidence" value="ECO:0007669"/>
    <property type="project" value="InterPro"/>
</dbReference>
<dbReference type="GO" id="GO:0006354">
    <property type="term" value="P:DNA-templated transcription elongation"/>
    <property type="evidence" value="ECO:0007669"/>
    <property type="project" value="InterPro"/>
</dbReference>
<keyword evidence="4" id="KW-0804">Transcription</keyword>
<dbReference type="InterPro" id="IPR008991">
    <property type="entry name" value="Translation_prot_SH3-like_sf"/>
</dbReference>
<dbReference type="Gene3D" id="3.30.70.940">
    <property type="entry name" value="NusG, N-terminal domain"/>
    <property type="match status" value="1"/>
</dbReference>
<dbReference type="InterPro" id="IPR005824">
    <property type="entry name" value="KOW"/>
</dbReference>
<dbReference type="InterPro" id="IPR001062">
    <property type="entry name" value="Transcrpt_antiterm_NusG"/>
</dbReference>
<dbReference type="GO" id="GO:0005829">
    <property type="term" value="C:cytosol"/>
    <property type="evidence" value="ECO:0007669"/>
    <property type="project" value="TreeGrafter"/>
</dbReference>
<dbReference type="GO" id="GO:0031564">
    <property type="term" value="P:transcription antitermination"/>
    <property type="evidence" value="ECO:0007669"/>
    <property type="project" value="UniProtKB-KW"/>
</dbReference>
<keyword evidence="2" id="KW-0889">Transcription antitermination</keyword>
<evidence type="ECO:0000256" key="2">
    <source>
        <dbReference type="ARBA" id="ARBA00022814"/>
    </source>
</evidence>
<dbReference type="NCBIfam" id="TIGR00922">
    <property type="entry name" value="nusG"/>
    <property type="match status" value="1"/>
</dbReference>
<feature type="domain" description="NusG-like N-terminal" evidence="6">
    <location>
        <begin position="124"/>
        <end position="232"/>
    </location>
</feature>
<feature type="region of interest" description="Disordered" evidence="5">
    <location>
        <begin position="1"/>
        <end position="40"/>
    </location>
</feature>
<dbReference type="EMBL" id="CAEZUE010000104">
    <property type="protein sequence ID" value="CAB4596424.1"/>
    <property type="molecule type" value="Genomic_DNA"/>
</dbReference>